<dbReference type="SUPFAM" id="SSF55729">
    <property type="entry name" value="Acyl-CoA N-acyltransferases (Nat)"/>
    <property type="match status" value="1"/>
</dbReference>
<dbReference type="Proteomes" id="UP001422759">
    <property type="component" value="Unassembled WGS sequence"/>
</dbReference>
<keyword evidence="1" id="KW-0808">Transferase</keyword>
<dbReference type="RefSeq" id="WP_344460332.1">
    <property type="nucleotide sequence ID" value="NZ_BAAANT010000002.1"/>
</dbReference>
<dbReference type="EMBL" id="BAAANT010000002">
    <property type="protein sequence ID" value="GAA2131900.1"/>
    <property type="molecule type" value="Genomic_DNA"/>
</dbReference>
<dbReference type="Pfam" id="PF00583">
    <property type="entry name" value="Acetyltransf_1"/>
    <property type="match status" value="1"/>
</dbReference>
<keyword evidence="6" id="KW-1185">Reference proteome</keyword>
<proteinExistence type="predicted"/>
<reference evidence="5 6" key="1">
    <citation type="journal article" date="2019" name="Int. J. Syst. Evol. Microbiol.">
        <title>The Global Catalogue of Microorganisms (GCM) 10K type strain sequencing project: providing services to taxonomists for standard genome sequencing and annotation.</title>
        <authorList>
            <consortium name="The Broad Institute Genomics Platform"/>
            <consortium name="The Broad Institute Genome Sequencing Center for Infectious Disease"/>
            <person name="Wu L."/>
            <person name="Ma J."/>
        </authorList>
    </citation>
    <scope>NUCLEOTIDE SEQUENCE [LARGE SCALE GENOMIC DNA]</scope>
    <source>
        <strain evidence="5 6">JCM 14560</strain>
    </source>
</reference>
<dbReference type="InterPro" id="IPR050832">
    <property type="entry name" value="Bact_Acetyltransf"/>
</dbReference>
<evidence type="ECO:0000313" key="6">
    <source>
        <dbReference type="Proteomes" id="UP001422759"/>
    </source>
</evidence>
<keyword evidence="2" id="KW-0012">Acyltransferase</keyword>
<feature type="compositionally biased region" description="Low complexity" evidence="3">
    <location>
        <begin position="157"/>
        <end position="176"/>
    </location>
</feature>
<feature type="domain" description="N-acetyltransferase" evidence="4">
    <location>
        <begin position="19"/>
        <end position="157"/>
    </location>
</feature>
<dbReference type="PROSITE" id="PS51186">
    <property type="entry name" value="GNAT"/>
    <property type="match status" value="1"/>
</dbReference>
<dbReference type="Gene3D" id="3.40.630.30">
    <property type="match status" value="1"/>
</dbReference>
<feature type="region of interest" description="Disordered" evidence="3">
    <location>
        <begin position="154"/>
        <end position="185"/>
    </location>
</feature>
<organism evidence="5 6">
    <name type="scientific">Kitasatospora kazusensis</name>
    <dbReference type="NCBI Taxonomy" id="407974"/>
    <lineage>
        <taxon>Bacteria</taxon>
        <taxon>Bacillati</taxon>
        <taxon>Actinomycetota</taxon>
        <taxon>Actinomycetes</taxon>
        <taxon>Kitasatosporales</taxon>
        <taxon>Streptomycetaceae</taxon>
        <taxon>Kitasatospora</taxon>
    </lineage>
</organism>
<evidence type="ECO:0000256" key="1">
    <source>
        <dbReference type="ARBA" id="ARBA00022679"/>
    </source>
</evidence>
<dbReference type="CDD" id="cd04301">
    <property type="entry name" value="NAT_SF"/>
    <property type="match status" value="1"/>
</dbReference>
<dbReference type="PANTHER" id="PTHR43877">
    <property type="entry name" value="AMINOALKYLPHOSPHONATE N-ACETYLTRANSFERASE-RELATED-RELATED"/>
    <property type="match status" value="1"/>
</dbReference>
<dbReference type="InterPro" id="IPR016181">
    <property type="entry name" value="Acyl_CoA_acyltransferase"/>
</dbReference>
<evidence type="ECO:0000313" key="5">
    <source>
        <dbReference type="EMBL" id="GAA2131900.1"/>
    </source>
</evidence>
<gene>
    <name evidence="5" type="ORF">GCM10009760_06210</name>
</gene>
<evidence type="ECO:0000259" key="4">
    <source>
        <dbReference type="PROSITE" id="PS51186"/>
    </source>
</evidence>
<evidence type="ECO:0000256" key="2">
    <source>
        <dbReference type="ARBA" id="ARBA00023315"/>
    </source>
</evidence>
<name>A0ABN2YTA6_9ACTN</name>
<dbReference type="PANTHER" id="PTHR43877:SF2">
    <property type="entry name" value="AMINOALKYLPHOSPHONATE N-ACETYLTRANSFERASE-RELATED"/>
    <property type="match status" value="1"/>
</dbReference>
<accession>A0ABN2YTA6</accession>
<dbReference type="InterPro" id="IPR000182">
    <property type="entry name" value="GNAT_dom"/>
</dbReference>
<comment type="caution">
    <text evidence="5">The sequence shown here is derived from an EMBL/GenBank/DDBJ whole genome shotgun (WGS) entry which is preliminary data.</text>
</comment>
<evidence type="ECO:0000256" key="3">
    <source>
        <dbReference type="SAM" id="MobiDB-lite"/>
    </source>
</evidence>
<protein>
    <submittedName>
        <fullName evidence="5">GNAT family N-acetyltransferase</fullName>
    </submittedName>
</protein>
<sequence length="185" mass="20358">MTPVLQVRRTTLADPATEPLVRELTEEYVARYGEGARQEMSRFPAAEFEPPGGLLLLLLADGEPVAGGAYRRYDERTAELKRMWTHSAHRRRGLARRVLAELELAAAEAGYRRIHLTTGPRQPEAKGLYLATGYTPLFDVTAEPAPFRPLPFEKHLPVGALPSAPSSPSAPAVRSPRTVRKAPTP</sequence>